<evidence type="ECO:0000256" key="1">
    <source>
        <dbReference type="SAM" id="Coils"/>
    </source>
</evidence>
<keyword evidence="1" id="KW-0175">Coiled coil</keyword>
<name>A0A3A9Z1N4_9ACTN</name>
<sequence length="79" mass="8398">MDIDEGSFELVMRPADAAMAAAIIEAERTREEAEQAAARARKALAAAARELTKKVTVRDAGAMLHVSHQQIAKPAPKGS</sequence>
<accession>A0A3A9Z1N4</accession>
<comment type="caution">
    <text evidence="2">The sequence shown here is derived from an EMBL/GenBank/DDBJ whole genome shotgun (WGS) entry which is preliminary data.</text>
</comment>
<dbReference type="AlphaFoldDB" id="A0A3A9Z1N4"/>
<dbReference type="EMBL" id="RBAL01000006">
    <property type="protein sequence ID" value="RKN42203.1"/>
    <property type="molecule type" value="Genomic_DNA"/>
</dbReference>
<dbReference type="Proteomes" id="UP000272474">
    <property type="component" value="Unassembled WGS sequence"/>
</dbReference>
<protein>
    <submittedName>
        <fullName evidence="2">Uncharacterized protein</fullName>
    </submittedName>
</protein>
<organism evidence="2 3">
    <name type="scientific">Streptomyces hoynatensis</name>
    <dbReference type="NCBI Taxonomy" id="1141874"/>
    <lineage>
        <taxon>Bacteria</taxon>
        <taxon>Bacillati</taxon>
        <taxon>Actinomycetota</taxon>
        <taxon>Actinomycetes</taxon>
        <taxon>Kitasatosporales</taxon>
        <taxon>Streptomycetaceae</taxon>
        <taxon>Streptomyces</taxon>
    </lineage>
</organism>
<proteinExistence type="predicted"/>
<reference evidence="2 3" key="1">
    <citation type="journal article" date="2014" name="Int. J. Syst. Evol. Microbiol.">
        <title>Streptomyces hoynatensis sp. nov., isolated from deep marine sediment.</title>
        <authorList>
            <person name="Veyisoglu A."/>
            <person name="Sahin N."/>
        </authorList>
    </citation>
    <scope>NUCLEOTIDE SEQUENCE [LARGE SCALE GENOMIC DNA]</scope>
    <source>
        <strain evidence="2 3">KCTC 29097</strain>
    </source>
</reference>
<evidence type="ECO:0000313" key="3">
    <source>
        <dbReference type="Proteomes" id="UP000272474"/>
    </source>
</evidence>
<evidence type="ECO:0000313" key="2">
    <source>
        <dbReference type="EMBL" id="RKN42203.1"/>
    </source>
</evidence>
<dbReference type="RefSeq" id="WP_120678725.1">
    <property type="nucleotide sequence ID" value="NZ_RBAL01000006.1"/>
</dbReference>
<feature type="coiled-coil region" evidence="1">
    <location>
        <begin position="19"/>
        <end position="50"/>
    </location>
</feature>
<keyword evidence="3" id="KW-1185">Reference proteome</keyword>
<gene>
    <name evidence="2" type="ORF">D7294_12165</name>
</gene>